<proteinExistence type="predicted"/>
<comment type="caution">
    <text evidence="2">The sequence shown here is derived from an EMBL/GenBank/DDBJ whole genome shotgun (WGS) entry which is preliminary data.</text>
</comment>
<dbReference type="OrthoDB" id="6687089at2"/>
<feature type="domain" description="PIN" evidence="1">
    <location>
        <begin position="37"/>
        <end position="147"/>
    </location>
</feature>
<sequence>MRIIFDTNILVQAITGMKDGCKLTNPENGLEIPDPSRRVEALIDMVESSGGSIIIPTPVLAEYLVGIDKKEHQTHLKLIQQQACFEIASFDEIAALECAQMPSIKELKLMMQSDTANKVKFDRQIIAIAKSLNVDEVWTHDKGVFNRCKEIGIVVKSLADIDPAPIQGLIDLGQDLSSNLH</sequence>
<name>A0A1V9DEV3_9GAMM</name>
<reference evidence="2 3" key="1">
    <citation type="submission" date="2017-02" db="EMBL/GenBank/DDBJ databases">
        <title>Whole genome shotgun sequence of Pantoea agglomerans strain AS1 isolated from a cycad, Zamia floridana in Central Florida, USA.</title>
        <authorList>
            <person name="Lata P."/>
            <person name="Govindarajan S."/>
            <person name="Qi F."/>
            <person name="Li J.-L."/>
            <person name="Maurya S.K."/>
            <person name="Sahoo M.K."/>
        </authorList>
    </citation>
    <scope>NUCLEOTIDE SEQUENCE [LARGE SCALE GENOMIC DNA]</scope>
    <source>
        <strain evidence="2 3">AS1</strain>
    </source>
</reference>
<gene>
    <name evidence="2" type="ORF">B2J69_14110</name>
</gene>
<dbReference type="EMBL" id="MWUE01000022">
    <property type="protein sequence ID" value="OQP32402.1"/>
    <property type="molecule type" value="Genomic_DNA"/>
</dbReference>
<protein>
    <submittedName>
        <fullName evidence="2">VapC toxin family PIN domain ribonuclease</fullName>
    </submittedName>
</protein>
<dbReference type="InterPro" id="IPR002716">
    <property type="entry name" value="PIN_dom"/>
</dbReference>
<dbReference type="InterPro" id="IPR029060">
    <property type="entry name" value="PIN-like_dom_sf"/>
</dbReference>
<dbReference type="AlphaFoldDB" id="A0A1V9DEV3"/>
<dbReference type="SUPFAM" id="SSF88723">
    <property type="entry name" value="PIN domain-like"/>
    <property type="match status" value="1"/>
</dbReference>
<evidence type="ECO:0000313" key="3">
    <source>
        <dbReference type="Proteomes" id="UP000192769"/>
    </source>
</evidence>
<dbReference type="Proteomes" id="UP000192769">
    <property type="component" value="Unassembled WGS sequence"/>
</dbReference>
<evidence type="ECO:0000313" key="2">
    <source>
        <dbReference type="EMBL" id="OQP32402.1"/>
    </source>
</evidence>
<keyword evidence="3" id="KW-1185">Reference proteome</keyword>
<organism evidence="2 3">
    <name type="scientific">Pantoea latae</name>
    <dbReference type="NCBI Taxonomy" id="1964541"/>
    <lineage>
        <taxon>Bacteria</taxon>
        <taxon>Pseudomonadati</taxon>
        <taxon>Pseudomonadota</taxon>
        <taxon>Gammaproteobacteria</taxon>
        <taxon>Enterobacterales</taxon>
        <taxon>Erwiniaceae</taxon>
        <taxon>Pantoea</taxon>
    </lineage>
</organism>
<dbReference type="Gene3D" id="3.40.50.1010">
    <property type="entry name" value="5'-nuclease"/>
    <property type="match status" value="1"/>
</dbReference>
<accession>A0A1V9DEV3</accession>
<dbReference type="Pfam" id="PF01850">
    <property type="entry name" value="PIN"/>
    <property type="match status" value="1"/>
</dbReference>
<evidence type="ECO:0000259" key="1">
    <source>
        <dbReference type="Pfam" id="PF01850"/>
    </source>
</evidence>